<dbReference type="AlphaFoldDB" id="A0A0K1PRP0"/>
<keyword evidence="4" id="KW-1185">Reference proteome</keyword>
<evidence type="ECO:0000313" key="3">
    <source>
        <dbReference type="EMBL" id="AKU96192.1"/>
    </source>
</evidence>
<accession>A0A0K1PRP0</accession>
<evidence type="ECO:0000256" key="2">
    <source>
        <dbReference type="SAM" id="Phobius"/>
    </source>
</evidence>
<evidence type="ECO:0000256" key="1">
    <source>
        <dbReference type="SAM" id="MobiDB-lite"/>
    </source>
</evidence>
<dbReference type="EMBL" id="CP012333">
    <property type="protein sequence ID" value="AKU96192.1"/>
    <property type="molecule type" value="Genomic_DNA"/>
</dbReference>
<feature type="transmembrane region" description="Helical" evidence="2">
    <location>
        <begin position="67"/>
        <end position="86"/>
    </location>
</feature>
<gene>
    <name evidence="3" type="ORF">AKJ09_02856</name>
</gene>
<dbReference type="KEGG" id="llu:AKJ09_02856"/>
<protein>
    <submittedName>
        <fullName evidence="3">Uncharacterized protein</fullName>
    </submittedName>
</protein>
<keyword evidence="2" id="KW-0812">Transmembrane</keyword>
<organism evidence="3 4">
    <name type="scientific">Labilithrix luteola</name>
    <dbReference type="NCBI Taxonomy" id="1391654"/>
    <lineage>
        <taxon>Bacteria</taxon>
        <taxon>Pseudomonadati</taxon>
        <taxon>Myxococcota</taxon>
        <taxon>Polyangia</taxon>
        <taxon>Polyangiales</taxon>
        <taxon>Labilitrichaceae</taxon>
        <taxon>Labilithrix</taxon>
    </lineage>
</organism>
<dbReference type="RefSeq" id="WP_146647515.1">
    <property type="nucleotide sequence ID" value="NZ_CP012333.1"/>
</dbReference>
<sequence length="94" mass="9985">MTRVKIAQLAAEAHPSHEEEAPSRSVVAAAETTAPAPTAPAPPLPDVHISFRPRPGRAFVRMATDPLTLILFVLIACSIAMLVLAAKTNGTMRF</sequence>
<feature type="region of interest" description="Disordered" evidence="1">
    <location>
        <begin position="9"/>
        <end position="48"/>
    </location>
</feature>
<reference evidence="3 4" key="1">
    <citation type="submission" date="2015-08" db="EMBL/GenBank/DDBJ databases">
        <authorList>
            <person name="Babu N.S."/>
            <person name="Beckwith C.J."/>
            <person name="Beseler K.G."/>
            <person name="Brison A."/>
            <person name="Carone J.V."/>
            <person name="Caskin T.P."/>
            <person name="Diamond M."/>
            <person name="Durham M.E."/>
            <person name="Foxe J.M."/>
            <person name="Go M."/>
            <person name="Henderson B.A."/>
            <person name="Jones I.B."/>
            <person name="McGettigan J.A."/>
            <person name="Micheletti S.J."/>
            <person name="Nasrallah M.E."/>
            <person name="Ortiz D."/>
            <person name="Piller C.R."/>
            <person name="Privatt S.R."/>
            <person name="Schneider S.L."/>
            <person name="Sharp S."/>
            <person name="Smith T.C."/>
            <person name="Stanton J.D."/>
            <person name="Ullery H.E."/>
            <person name="Wilson R.J."/>
            <person name="Serrano M.G."/>
            <person name="Buck G."/>
            <person name="Lee V."/>
            <person name="Wang Y."/>
            <person name="Carvalho R."/>
            <person name="Voegtly L."/>
            <person name="Shi R."/>
            <person name="Duckworth R."/>
            <person name="Johnson A."/>
            <person name="Loviza R."/>
            <person name="Walstead R."/>
            <person name="Shah Z."/>
            <person name="Kiflezghi M."/>
            <person name="Wade K."/>
            <person name="Ball S.L."/>
            <person name="Bradley K.W."/>
            <person name="Asai D.J."/>
            <person name="Bowman C.A."/>
            <person name="Russell D.A."/>
            <person name="Pope W.H."/>
            <person name="Jacobs-Sera D."/>
            <person name="Hendrix R.W."/>
            <person name="Hatfull G.F."/>
        </authorList>
    </citation>
    <scope>NUCLEOTIDE SEQUENCE [LARGE SCALE GENOMIC DNA]</scope>
    <source>
        <strain evidence="3 4">DSM 27648</strain>
    </source>
</reference>
<dbReference type="Proteomes" id="UP000064967">
    <property type="component" value="Chromosome"/>
</dbReference>
<name>A0A0K1PRP0_9BACT</name>
<evidence type="ECO:0000313" key="4">
    <source>
        <dbReference type="Proteomes" id="UP000064967"/>
    </source>
</evidence>
<keyword evidence="2" id="KW-1133">Transmembrane helix</keyword>
<proteinExistence type="predicted"/>
<keyword evidence="2" id="KW-0472">Membrane</keyword>